<keyword evidence="6" id="KW-0472">Membrane</keyword>
<dbReference type="AlphaFoldDB" id="A0A484H6E5"/>
<sequence length="656" mass="71336">MAFKALNVRTHLSLSFVAAIVLTIIACILALFSLYQFRTALEIIVDQQLPILIAAYELAQQSEATIASTPNLALSGMQRQRRTVYYRIHNQLANLSESVARLKDIEALQRTLLLARIAEEHAYLSATFEALNTAAEYGDSNLLAPRSLHISQRIDSLLLLYSQRAGCLVVAVHELIVHSRATISHAGTDSNTLTQLQSIFLIFLSLLCILVTFLTALHVSDSIGHRLLHLYQVVAATTGEEVQFDSGDEIAGIARAIEGLITARQYTEETLRTAKDAADGANMAKTRLLAAASHDLRQPLQALGLFVTALLDLRLAAEPRTIAEKIALSVTTLRELLDALLDISKLDSGGIVPNRSAIPLASLIGRLVPEFEPVATAKHLRFLVGSCRGYVVSDPVLLNQILRNLLANAIRYTTLGGVLIGCRHRRGQLRVEIWDSGPGISSEQKKEIFREFHQANRSTEHAGVGLGLAIVDRTARLLGHRIVVESRLGRGSMFAVEVETAVAPREARAENRILPTTEPPPASSILSGRVVVVIDDDPLIRHGLQLLLKGWGCTVIAAESGDAAVVELSRCEVVPEAIIADYWLSNGETGHRAIATLREAVDMPLPALLMIAGGIATQESLSLHHQAQTHGLPVLRKPVPSEQLLAFLAKALRIKI</sequence>
<dbReference type="InterPro" id="IPR004358">
    <property type="entry name" value="Sig_transdc_His_kin-like_C"/>
</dbReference>
<dbReference type="SUPFAM" id="SSF52172">
    <property type="entry name" value="CheY-like"/>
    <property type="match status" value="1"/>
</dbReference>
<dbReference type="InterPro" id="IPR011006">
    <property type="entry name" value="CheY-like_superfamily"/>
</dbReference>
<dbReference type="SMART" id="SM00387">
    <property type="entry name" value="HATPase_c"/>
    <property type="match status" value="1"/>
</dbReference>
<keyword evidence="3" id="KW-0597">Phosphoprotein</keyword>
<dbReference type="Pfam" id="PF00512">
    <property type="entry name" value="HisKA"/>
    <property type="match status" value="1"/>
</dbReference>
<name>A0A484H6E5_9ZZZZ</name>
<dbReference type="SMART" id="SM00388">
    <property type="entry name" value="HisKA"/>
    <property type="match status" value="1"/>
</dbReference>
<gene>
    <name evidence="9" type="ORF">RIEGSTA812A_PEG_1180</name>
</gene>
<dbReference type="EMBL" id="LR026963">
    <property type="protein sequence ID" value="VBB69707.1"/>
    <property type="molecule type" value="Genomic_DNA"/>
</dbReference>
<dbReference type="PROSITE" id="PS51257">
    <property type="entry name" value="PROKAR_LIPOPROTEIN"/>
    <property type="match status" value="1"/>
</dbReference>
<keyword evidence="6" id="KW-1133">Transmembrane helix</keyword>
<dbReference type="Pfam" id="PF02518">
    <property type="entry name" value="HATPase_c"/>
    <property type="match status" value="1"/>
</dbReference>
<dbReference type="SMART" id="SM00448">
    <property type="entry name" value="REC"/>
    <property type="match status" value="1"/>
</dbReference>
<dbReference type="InterPro" id="IPR003661">
    <property type="entry name" value="HisK_dim/P_dom"/>
</dbReference>
<dbReference type="PROSITE" id="PS50110">
    <property type="entry name" value="RESPONSE_REGULATORY"/>
    <property type="match status" value="1"/>
</dbReference>
<feature type="transmembrane region" description="Helical" evidence="6">
    <location>
        <begin position="199"/>
        <end position="219"/>
    </location>
</feature>
<evidence type="ECO:0000259" key="8">
    <source>
        <dbReference type="PROSITE" id="PS50110"/>
    </source>
</evidence>
<dbReference type="GO" id="GO:0009927">
    <property type="term" value="F:histidine phosphotransfer kinase activity"/>
    <property type="evidence" value="ECO:0007669"/>
    <property type="project" value="TreeGrafter"/>
</dbReference>
<dbReference type="CDD" id="cd00156">
    <property type="entry name" value="REC"/>
    <property type="match status" value="1"/>
</dbReference>
<dbReference type="InterPro" id="IPR005467">
    <property type="entry name" value="His_kinase_dom"/>
</dbReference>
<dbReference type="PANTHER" id="PTHR43047">
    <property type="entry name" value="TWO-COMPONENT HISTIDINE PROTEIN KINASE"/>
    <property type="match status" value="1"/>
</dbReference>
<feature type="transmembrane region" description="Helical" evidence="6">
    <location>
        <begin position="12"/>
        <end position="35"/>
    </location>
</feature>
<evidence type="ECO:0000313" key="9">
    <source>
        <dbReference type="EMBL" id="VBB69707.1"/>
    </source>
</evidence>
<evidence type="ECO:0000259" key="7">
    <source>
        <dbReference type="PROSITE" id="PS50109"/>
    </source>
</evidence>
<dbReference type="EC" id="2.7.13.3" evidence="2"/>
<keyword evidence="4" id="KW-0808">Transferase</keyword>
<evidence type="ECO:0000256" key="4">
    <source>
        <dbReference type="ARBA" id="ARBA00022679"/>
    </source>
</evidence>
<dbReference type="InterPro" id="IPR003594">
    <property type="entry name" value="HATPase_dom"/>
</dbReference>
<organism evidence="9">
    <name type="scientific">invertebrate metagenome</name>
    <dbReference type="NCBI Taxonomy" id="1711999"/>
    <lineage>
        <taxon>unclassified sequences</taxon>
        <taxon>metagenomes</taxon>
        <taxon>organismal metagenomes</taxon>
    </lineage>
</organism>
<protein>
    <recommendedName>
        <fullName evidence="2">histidine kinase</fullName>
        <ecNumber evidence="2">2.7.13.3</ecNumber>
    </recommendedName>
</protein>
<dbReference type="GO" id="GO:0000155">
    <property type="term" value="F:phosphorelay sensor kinase activity"/>
    <property type="evidence" value="ECO:0007669"/>
    <property type="project" value="InterPro"/>
</dbReference>
<keyword evidence="6" id="KW-0812">Transmembrane</keyword>
<dbReference type="SUPFAM" id="SSF55874">
    <property type="entry name" value="ATPase domain of HSP90 chaperone/DNA topoisomerase II/histidine kinase"/>
    <property type="match status" value="1"/>
</dbReference>
<dbReference type="Gene3D" id="3.30.565.10">
    <property type="entry name" value="Histidine kinase-like ATPase, C-terminal domain"/>
    <property type="match status" value="1"/>
</dbReference>
<proteinExistence type="predicted"/>
<dbReference type="PROSITE" id="PS50109">
    <property type="entry name" value="HIS_KIN"/>
    <property type="match status" value="1"/>
</dbReference>
<dbReference type="PRINTS" id="PR00344">
    <property type="entry name" value="BCTRLSENSOR"/>
</dbReference>
<dbReference type="GO" id="GO:0005886">
    <property type="term" value="C:plasma membrane"/>
    <property type="evidence" value="ECO:0007669"/>
    <property type="project" value="TreeGrafter"/>
</dbReference>
<dbReference type="InterPro" id="IPR036097">
    <property type="entry name" value="HisK_dim/P_sf"/>
</dbReference>
<accession>A0A484H6E5</accession>
<feature type="domain" description="Histidine kinase" evidence="7">
    <location>
        <begin position="291"/>
        <end position="502"/>
    </location>
</feature>
<feature type="domain" description="Response regulatory" evidence="8">
    <location>
        <begin position="530"/>
        <end position="652"/>
    </location>
</feature>
<dbReference type="Gene3D" id="3.40.50.2300">
    <property type="match status" value="1"/>
</dbReference>
<evidence type="ECO:0000256" key="5">
    <source>
        <dbReference type="ARBA" id="ARBA00022777"/>
    </source>
</evidence>
<dbReference type="FunFam" id="3.30.565.10:FF:000049">
    <property type="entry name" value="Two-component sensor histidine kinase"/>
    <property type="match status" value="1"/>
</dbReference>
<keyword evidence="5" id="KW-0418">Kinase</keyword>
<evidence type="ECO:0000256" key="2">
    <source>
        <dbReference type="ARBA" id="ARBA00012438"/>
    </source>
</evidence>
<dbReference type="InterPro" id="IPR036890">
    <property type="entry name" value="HATPase_C_sf"/>
</dbReference>
<dbReference type="Gene3D" id="1.10.287.130">
    <property type="match status" value="1"/>
</dbReference>
<evidence type="ECO:0000256" key="3">
    <source>
        <dbReference type="ARBA" id="ARBA00022553"/>
    </source>
</evidence>
<dbReference type="Pfam" id="PF00072">
    <property type="entry name" value="Response_reg"/>
    <property type="match status" value="1"/>
</dbReference>
<dbReference type="SUPFAM" id="SSF47384">
    <property type="entry name" value="Homodimeric domain of signal transducing histidine kinase"/>
    <property type="match status" value="1"/>
</dbReference>
<comment type="catalytic activity">
    <reaction evidence="1">
        <text>ATP + protein L-histidine = ADP + protein N-phospho-L-histidine.</text>
        <dbReference type="EC" id="2.7.13.3"/>
    </reaction>
</comment>
<dbReference type="PANTHER" id="PTHR43047:SF9">
    <property type="entry name" value="HISTIDINE KINASE"/>
    <property type="match status" value="1"/>
</dbReference>
<evidence type="ECO:0000256" key="6">
    <source>
        <dbReference type="SAM" id="Phobius"/>
    </source>
</evidence>
<dbReference type="InterPro" id="IPR001789">
    <property type="entry name" value="Sig_transdc_resp-reg_receiver"/>
</dbReference>
<dbReference type="CDD" id="cd00082">
    <property type="entry name" value="HisKA"/>
    <property type="match status" value="1"/>
</dbReference>
<reference evidence="9" key="1">
    <citation type="submission" date="2018-10" db="EMBL/GenBank/DDBJ databases">
        <authorList>
            <person name="Gruber-Vodicka H."/>
            <person name="Jaeckle O."/>
        </authorList>
    </citation>
    <scope>NUCLEOTIDE SEQUENCE</scope>
</reference>
<evidence type="ECO:0000256" key="1">
    <source>
        <dbReference type="ARBA" id="ARBA00000085"/>
    </source>
</evidence>